<evidence type="ECO:0000313" key="2">
    <source>
        <dbReference type="Proteomes" id="UP000694552"/>
    </source>
</evidence>
<organism evidence="1 2">
    <name type="scientific">Otus sunia</name>
    <name type="common">Oriental scops-owl</name>
    <dbReference type="NCBI Taxonomy" id="257818"/>
    <lineage>
        <taxon>Eukaryota</taxon>
        <taxon>Metazoa</taxon>
        <taxon>Chordata</taxon>
        <taxon>Craniata</taxon>
        <taxon>Vertebrata</taxon>
        <taxon>Euteleostomi</taxon>
        <taxon>Archelosauria</taxon>
        <taxon>Archosauria</taxon>
        <taxon>Dinosauria</taxon>
        <taxon>Saurischia</taxon>
        <taxon>Theropoda</taxon>
        <taxon>Coelurosauria</taxon>
        <taxon>Aves</taxon>
        <taxon>Neognathae</taxon>
        <taxon>Neoaves</taxon>
        <taxon>Telluraves</taxon>
        <taxon>Strigiformes</taxon>
        <taxon>Strigidae</taxon>
        <taxon>Otus</taxon>
    </lineage>
</organism>
<evidence type="ECO:0000313" key="1">
    <source>
        <dbReference type="Ensembl" id="ENSOSUP00000014128.1"/>
    </source>
</evidence>
<dbReference type="Ensembl" id="ENSOSUT00000014602.1">
    <property type="protein sequence ID" value="ENSOSUP00000014128.1"/>
    <property type="gene ID" value="ENSOSUG00000010094.1"/>
</dbReference>
<dbReference type="AlphaFoldDB" id="A0A8C8B5N5"/>
<protein>
    <submittedName>
        <fullName evidence="1">Uncharacterized protein</fullName>
    </submittedName>
</protein>
<dbReference type="InterPro" id="IPR053270">
    <property type="entry name" value="Fv1_restriction_factor"/>
</dbReference>
<proteinExistence type="predicted"/>
<sequence>MLEQQEQADRGVQIMRTYTPKELREFLENHQQKSGEGILAWVLQAWDSGAASINSLVGEKDLLNPIANADQIQRGYAQLQNIRGPDGGDIIAPTLYEWLCAAVLTAYAEPVKLVSSLTNWCTMKEGINLARQMGMAHALVTGSNPDRVAAMRSIKMQFLRGAPASLKPLVIPAVTNDKGNVGALADTLRETGAVISRPSVQVVNKGKPEKTKGVTARVTRKQMWNDLVQASIPQSEIDGITTSEVFRRWQKLALTQKANHPWPHHQLRTHPPSCLPPQGKSLLGKRQNIRNEGLAGPPKLSLTVRGTDTLMFL</sequence>
<dbReference type="PANTHER" id="PTHR48195">
    <property type="entry name" value="FRIEND VIRUS SUSCEPTIBILITY PROTEIN 1"/>
    <property type="match status" value="1"/>
</dbReference>
<keyword evidence="2" id="KW-1185">Reference proteome</keyword>
<dbReference type="PANTHER" id="PTHR48195:SF1">
    <property type="entry name" value="RIKEN CDNA 2410002F23 GENE"/>
    <property type="match status" value="1"/>
</dbReference>
<dbReference type="Proteomes" id="UP000694552">
    <property type="component" value="Unplaced"/>
</dbReference>
<dbReference type="GO" id="GO:0005794">
    <property type="term" value="C:Golgi apparatus"/>
    <property type="evidence" value="ECO:0007669"/>
    <property type="project" value="TreeGrafter"/>
</dbReference>
<reference evidence="1" key="2">
    <citation type="submission" date="2025-09" db="UniProtKB">
        <authorList>
            <consortium name="Ensembl"/>
        </authorList>
    </citation>
    <scope>IDENTIFICATION</scope>
</reference>
<accession>A0A8C8B5N5</accession>
<name>A0A8C8B5N5_9STRI</name>
<dbReference type="GO" id="GO:0009615">
    <property type="term" value="P:response to virus"/>
    <property type="evidence" value="ECO:0007669"/>
    <property type="project" value="TreeGrafter"/>
</dbReference>
<reference evidence="1" key="1">
    <citation type="submission" date="2025-08" db="UniProtKB">
        <authorList>
            <consortium name="Ensembl"/>
        </authorList>
    </citation>
    <scope>IDENTIFICATION</scope>
</reference>